<reference evidence="10" key="2">
    <citation type="submission" date="2023-01" db="EMBL/GenBank/DDBJ databases">
        <authorList>
            <person name="Sun Q."/>
            <person name="Evtushenko L."/>
        </authorList>
    </citation>
    <scope>NUCLEOTIDE SEQUENCE</scope>
    <source>
        <strain evidence="10">VKM B-2222</strain>
    </source>
</reference>
<feature type="region of interest" description="Disordered" evidence="9">
    <location>
        <begin position="1"/>
        <end position="20"/>
    </location>
</feature>
<accession>A0AAD3NYQ8</accession>
<comment type="function">
    <text evidence="1 8">Binds directly to 16S ribosomal RNA.</text>
</comment>
<evidence type="ECO:0000256" key="7">
    <source>
        <dbReference type="ARBA" id="ARBA00035136"/>
    </source>
</evidence>
<sequence length="89" mass="9890">MANTPQSKKRARQLERRTAINKARRSRIRTFLRKVEEAIASGDIEAAREALRVAQPELMRGVTKGIVHKNTAARKISRLAGRVNALASA</sequence>
<dbReference type="NCBIfam" id="TIGR00029">
    <property type="entry name" value="S20"/>
    <property type="match status" value="1"/>
</dbReference>
<dbReference type="EMBL" id="BSFH01000032">
    <property type="protein sequence ID" value="GLK65051.1"/>
    <property type="molecule type" value="Genomic_DNA"/>
</dbReference>
<evidence type="ECO:0000256" key="6">
    <source>
        <dbReference type="ARBA" id="ARBA00023274"/>
    </source>
</evidence>
<dbReference type="Pfam" id="PF01649">
    <property type="entry name" value="Ribosomal_S20p"/>
    <property type="match status" value="1"/>
</dbReference>
<dbReference type="InterPro" id="IPR002583">
    <property type="entry name" value="Ribosomal_bS20"/>
</dbReference>
<reference evidence="10" key="1">
    <citation type="journal article" date="2014" name="Int. J. Syst. Evol. Microbiol.">
        <title>Complete genome sequence of Corynebacterium casei LMG S-19264T (=DSM 44701T), isolated from a smear-ripened cheese.</title>
        <authorList>
            <consortium name="US DOE Joint Genome Institute (JGI-PGF)"/>
            <person name="Walter F."/>
            <person name="Albersmeier A."/>
            <person name="Kalinowski J."/>
            <person name="Ruckert C."/>
        </authorList>
    </citation>
    <scope>NUCLEOTIDE SEQUENCE</scope>
    <source>
        <strain evidence="10">VKM B-2222</strain>
    </source>
</reference>
<protein>
    <recommendedName>
        <fullName evidence="7 8">Small ribosomal subunit protein bS20</fullName>
    </recommendedName>
</protein>
<keyword evidence="3 8" id="KW-0699">rRNA-binding</keyword>
<evidence type="ECO:0000313" key="11">
    <source>
        <dbReference type="Proteomes" id="UP001143349"/>
    </source>
</evidence>
<evidence type="ECO:0000256" key="1">
    <source>
        <dbReference type="ARBA" id="ARBA00003134"/>
    </source>
</evidence>
<evidence type="ECO:0000256" key="4">
    <source>
        <dbReference type="ARBA" id="ARBA00022884"/>
    </source>
</evidence>
<keyword evidence="5 8" id="KW-0689">Ribosomal protein</keyword>
<evidence type="ECO:0000256" key="3">
    <source>
        <dbReference type="ARBA" id="ARBA00022730"/>
    </source>
</evidence>
<keyword evidence="4 8" id="KW-0694">RNA-binding</keyword>
<dbReference type="AlphaFoldDB" id="A0AAD3NYQ8"/>
<keyword evidence="11" id="KW-1185">Reference proteome</keyword>
<name>A0AAD3NYQ8_9RHOB</name>
<dbReference type="Proteomes" id="UP001143349">
    <property type="component" value="Unassembled WGS sequence"/>
</dbReference>
<dbReference type="RefSeq" id="WP_010394551.1">
    <property type="nucleotide sequence ID" value="NZ_BSFH01000032.1"/>
</dbReference>
<comment type="caution">
    <text evidence="10">The sequence shown here is derived from an EMBL/GenBank/DDBJ whole genome shotgun (WGS) entry which is preliminary data.</text>
</comment>
<proteinExistence type="inferred from homology"/>
<evidence type="ECO:0000256" key="5">
    <source>
        <dbReference type="ARBA" id="ARBA00022980"/>
    </source>
</evidence>
<dbReference type="InterPro" id="IPR036510">
    <property type="entry name" value="Ribosomal_bS20_sf"/>
</dbReference>
<keyword evidence="6 8" id="KW-0687">Ribonucleoprotein</keyword>
<dbReference type="GO" id="GO:0070181">
    <property type="term" value="F:small ribosomal subunit rRNA binding"/>
    <property type="evidence" value="ECO:0007669"/>
    <property type="project" value="TreeGrafter"/>
</dbReference>
<dbReference type="PANTHER" id="PTHR33398:SF1">
    <property type="entry name" value="SMALL RIBOSOMAL SUBUNIT PROTEIN BS20C"/>
    <property type="match status" value="1"/>
</dbReference>
<gene>
    <name evidence="8 10" type="primary">rpsT</name>
    <name evidence="10" type="ORF">GCM10017635_25220</name>
</gene>
<dbReference type="GO" id="GO:0015935">
    <property type="term" value="C:small ribosomal subunit"/>
    <property type="evidence" value="ECO:0007669"/>
    <property type="project" value="TreeGrafter"/>
</dbReference>
<evidence type="ECO:0000256" key="2">
    <source>
        <dbReference type="ARBA" id="ARBA00007634"/>
    </source>
</evidence>
<dbReference type="FunFam" id="1.20.58.110:FF:000001">
    <property type="entry name" value="30S ribosomal protein S20"/>
    <property type="match status" value="1"/>
</dbReference>
<comment type="similarity">
    <text evidence="2 8">Belongs to the bacterial ribosomal protein bS20 family.</text>
</comment>
<dbReference type="PANTHER" id="PTHR33398">
    <property type="entry name" value="30S RIBOSOMAL PROTEIN S20"/>
    <property type="match status" value="1"/>
</dbReference>
<dbReference type="GO" id="GO:0006412">
    <property type="term" value="P:translation"/>
    <property type="evidence" value="ECO:0007669"/>
    <property type="project" value="UniProtKB-UniRule"/>
</dbReference>
<evidence type="ECO:0000256" key="9">
    <source>
        <dbReference type="SAM" id="MobiDB-lite"/>
    </source>
</evidence>
<evidence type="ECO:0000256" key="8">
    <source>
        <dbReference type="HAMAP-Rule" id="MF_00500"/>
    </source>
</evidence>
<evidence type="ECO:0000313" key="10">
    <source>
        <dbReference type="EMBL" id="GLK65051.1"/>
    </source>
</evidence>
<dbReference type="GO" id="GO:0003735">
    <property type="term" value="F:structural constituent of ribosome"/>
    <property type="evidence" value="ECO:0007669"/>
    <property type="project" value="InterPro"/>
</dbReference>
<dbReference type="Gene3D" id="1.20.58.110">
    <property type="entry name" value="Ribosomal protein S20"/>
    <property type="match status" value="1"/>
</dbReference>
<dbReference type="HAMAP" id="MF_00500">
    <property type="entry name" value="Ribosomal_bS20"/>
    <property type="match status" value="1"/>
</dbReference>
<organism evidence="10 11">
    <name type="scientific">Paracoccus kondratievae</name>
    <dbReference type="NCBI Taxonomy" id="135740"/>
    <lineage>
        <taxon>Bacteria</taxon>
        <taxon>Pseudomonadati</taxon>
        <taxon>Pseudomonadota</taxon>
        <taxon>Alphaproteobacteria</taxon>
        <taxon>Rhodobacterales</taxon>
        <taxon>Paracoccaceae</taxon>
        <taxon>Paracoccus</taxon>
    </lineage>
</organism>
<dbReference type="SUPFAM" id="SSF46992">
    <property type="entry name" value="Ribosomal protein S20"/>
    <property type="match status" value="1"/>
</dbReference>